<dbReference type="FunFam" id="1.10.10.10:FF:000001">
    <property type="entry name" value="LysR family transcriptional regulator"/>
    <property type="match status" value="1"/>
</dbReference>
<dbReference type="Pfam" id="PF00126">
    <property type="entry name" value="HTH_1"/>
    <property type="match status" value="1"/>
</dbReference>
<keyword evidence="3" id="KW-0238">DNA-binding</keyword>
<protein>
    <submittedName>
        <fullName evidence="6">Gcv operon activator</fullName>
    </submittedName>
</protein>
<dbReference type="OrthoDB" id="9813056at2"/>
<dbReference type="InterPro" id="IPR036390">
    <property type="entry name" value="WH_DNA-bd_sf"/>
</dbReference>
<dbReference type="Pfam" id="PF03466">
    <property type="entry name" value="LysR_substrate"/>
    <property type="match status" value="1"/>
</dbReference>
<evidence type="ECO:0000256" key="2">
    <source>
        <dbReference type="ARBA" id="ARBA00023015"/>
    </source>
</evidence>
<dbReference type="PROSITE" id="PS50931">
    <property type="entry name" value="HTH_LYSR"/>
    <property type="match status" value="1"/>
</dbReference>
<keyword evidence="4" id="KW-0804">Transcription</keyword>
<evidence type="ECO:0000313" key="6">
    <source>
        <dbReference type="EMBL" id="CUK27496.1"/>
    </source>
</evidence>
<dbReference type="SUPFAM" id="SSF53850">
    <property type="entry name" value="Periplasmic binding protein-like II"/>
    <property type="match status" value="1"/>
</dbReference>
<sequence>MDLPPPTWLRTFESAARLGSFSAAADELGLTPAAVSQQMRLLEQHLKTTLFERLPRGVALTDKGAAYAQPVRKGLDDIHSATGHLFGTAKRKTIKVRVAISCAALIIAPRLHEFQQAHPDIDVELSTFVWANRFEDGISDLDIRFGFGDWTDGEVIHLGHEYAVPVCSPVFLDSIGPSASLADLTAKHCYMIQGSEADWPDLFLQMGLSMPLETKVTHVDSSLLALQSMSAGSGITIVLESFAQPFLDSGAAVLPVEDKLAIPRAHFLVARDGAERRQEIRAFCDWVKSIYVDFTNSSGLDQQAAQ</sequence>
<dbReference type="Gene3D" id="1.10.10.10">
    <property type="entry name" value="Winged helix-like DNA-binding domain superfamily/Winged helix DNA-binding domain"/>
    <property type="match status" value="1"/>
</dbReference>
<proteinExistence type="inferred from homology"/>
<dbReference type="InterPro" id="IPR000847">
    <property type="entry name" value="LysR_HTH_N"/>
</dbReference>
<evidence type="ECO:0000313" key="7">
    <source>
        <dbReference type="Proteomes" id="UP000051184"/>
    </source>
</evidence>
<feature type="domain" description="HTH lysR-type" evidence="5">
    <location>
        <begin position="1"/>
        <end position="61"/>
    </location>
</feature>
<dbReference type="AlphaFoldDB" id="A0A0N7MC84"/>
<gene>
    <name evidence="6" type="primary">gcvA_3</name>
    <name evidence="6" type="ORF">TA5114_03324</name>
</gene>
<dbReference type="SUPFAM" id="SSF46785">
    <property type="entry name" value="Winged helix' DNA-binding domain"/>
    <property type="match status" value="1"/>
</dbReference>
<dbReference type="EMBL" id="CYUE01000023">
    <property type="protein sequence ID" value="CUK27496.1"/>
    <property type="molecule type" value="Genomic_DNA"/>
</dbReference>
<evidence type="ECO:0000256" key="1">
    <source>
        <dbReference type="ARBA" id="ARBA00009437"/>
    </source>
</evidence>
<evidence type="ECO:0000256" key="3">
    <source>
        <dbReference type="ARBA" id="ARBA00023125"/>
    </source>
</evidence>
<dbReference type="Proteomes" id="UP000051184">
    <property type="component" value="Unassembled WGS sequence"/>
</dbReference>
<dbReference type="InterPro" id="IPR005119">
    <property type="entry name" value="LysR_subst-bd"/>
</dbReference>
<accession>A0A0N7MC84</accession>
<evidence type="ECO:0000256" key="4">
    <source>
        <dbReference type="ARBA" id="ARBA00023163"/>
    </source>
</evidence>
<dbReference type="PANTHER" id="PTHR30537:SF26">
    <property type="entry name" value="GLYCINE CLEAVAGE SYSTEM TRANSCRIPTIONAL ACTIVATOR"/>
    <property type="match status" value="1"/>
</dbReference>
<dbReference type="RefSeq" id="WP_058316408.1">
    <property type="nucleotide sequence ID" value="NZ_CYUE01000023.1"/>
</dbReference>
<keyword evidence="7" id="KW-1185">Reference proteome</keyword>
<name>A0A0N7MC84_9RHOB</name>
<dbReference type="InterPro" id="IPR036388">
    <property type="entry name" value="WH-like_DNA-bd_sf"/>
</dbReference>
<dbReference type="Gene3D" id="3.40.190.10">
    <property type="entry name" value="Periplasmic binding protein-like II"/>
    <property type="match status" value="2"/>
</dbReference>
<organism evidence="6 7">
    <name type="scientific">Cognatishimia activa</name>
    <dbReference type="NCBI Taxonomy" id="1715691"/>
    <lineage>
        <taxon>Bacteria</taxon>
        <taxon>Pseudomonadati</taxon>
        <taxon>Pseudomonadota</taxon>
        <taxon>Alphaproteobacteria</taxon>
        <taxon>Rhodobacterales</taxon>
        <taxon>Paracoccaceae</taxon>
        <taxon>Cognatishimia</taxon>
    </lineage>
</organism>
<reference evidence="7" key="1">
    <citation type="submission" date="2015-09" db="EMBL/GenBank/DDBJ databases">
        <authorList>
            <person name="Rodrigo-Torres Lidia"/>
            <person name="Arahal R.David."/>
        </authorList>
    </citation>
    <scope>NUCLEOTIDE SEQUENCE [LARGE SCALE GENOMIC DNA]</scope>
    <source>
        <strain evidence="7">CECT 5114</strain>
    </source>
</reference>
<dbReference type="GO" id="GO:0006351">
    <property type="term" value="P:DNA-templated transcription"/>
    <property type="evidence" value="ECO:0007669"/>
    <property type="project" value="TreeGrafter"/>
</dbReference>
<dbReference type="PANTHER" id="PTHR30537">
    <property type="entry name" value="HTH-TYPE TRANSCRIPTIONAL REGULATOR"/>
    <property type="match status" value="1"/>
</dbReference>
<dbReference type="InterPro" id="IPR058163">
    <property type="entry name" value="LysR-type_TF_proteobact-type"/>
</dbReference>
<dbReference type="GO" id="GO:0003700">
    <property type="term" value="F:DNA-binding transcription factor activity"/>
    <property type="evidence" value="ECO:0007669"/>
    <property type="project" value="InterPro"/>
</dbReference>
<comment type="similarity">
    <text evidence="1">Belongs to the LysR transcriptional regulatory family.</text>
</comment>
<evidence type="ECO:0000259" key="5">
    <source>
        <dbReference type="PROSITE" id="PS50931"/>
    </source>
</evidence>
<keyword evidence="2" id="KW-0805">Transcription regulation</keyword>
<dbReference type="GO" id="GO:0043565">
    <property type="term" value="F:sequence-specific DNA binding"/>
    <property type="evidence" value="ECO:0007669"/>
    <property type="project" value="TreeGrafter"/>
</dbReference>
<dbReference type="PRINTS" id="PR00039">
    <property type="entry name" value="HTHLYSR"/>
</dbReference>